<keyword evidence="3 6" id="KW-0732">Signal</keyword>
<comment type="similarity">
    <text evidence="2">Belongs to the SusD family.</text>
</comment>
<keyword evidence="10" id="KW-1185">Reference proteome</keyword>
<evidence type="ECO:0000259" key="7">
    <source>
        <dbReference type="Pfam" id="PF07980"/>
    </source>
</evidence>
<evidence type="ECO:0000256" key="2">
    <source>
        <dbReference type="ARBA" id="ARBA00006275"/>
    </source>
</evidence>
<evidence type="ECO:0000313" key="9">
    <source>
        <dbReference type="EMBL" id="MFB9898409.1"/>
    </source>
</evidence>
<sequence>MKTTKAIIPAVAMTLLVAGCNFLDKAPTMVTTGSYYTTESDAESALNGVYAILTQSSFYGADYFYLTGGDDLEFYGGQGRSPADRGLCCNNATTSDPAVTGYWYSLYSGINRANMLLENIDHISDIGTANKKQWTAEARFLRAFYYFNLVQGWGDVPFTTSSTKTVKGLSIPRTDKETIYDFIVKEMDESANDLLSASTLNYRPGRVSKSAAWGILARVLMFRAGEHYRDGKSADNSEILKYFRQAGEYAQKVMGENHGLATHYWDYFIDLCKSQYNSKGNESIWEAEFAGNYTTDTRNEGRVGNIIGIQGPDLSSTTLTGQADPGYGYSFFWSTPKLYELYEKNADINRMNWNIAPFTYTQSVAGKGVDGRVFEKGKLAEVQQQYWDESYQYGLTTPKDKKGDREKEKTDDDKGLSCGKYRREYEADKKSKNFTAINFPILRYADVLLMVAECENETHDVPTSLAYQCINAVRRRAGIAELSGLDKAAFRQAVKDERAMELCFEMIRHFDLIRWGEFKERMNELAPRAQAGTSWKLGPSNVYTYFQVSDTYNYFPIPANEIAVNKSITKNNPGW</sequence>
<comment type="caution">
    <text evidence="9">The sequence shown here is derived from an EMBL/GenBank/DDBJ whole genome shotgun (WGS) entry which is preliminary data.</text>
</comment>
<dbReference type="EMBL" id="JBHLZF010000002">
    <property type="protein sequence ID" value="MFB9898409.1"/>
    <property type="molecule type" value="Genomic_DNA"/>
</dbReference>
<protein>
    <submittedName>
        <fullName evidence="9">RagB/SusD family nutrient uptake outer membrane protein</fullName>
    </submittedName>
</protein>
<evidence type="ECO:0000256" key="1">
    <source>
        <dbReference type="ARBA" id="ARBA00004442"/>
    </source>
</evidence>
<keyword evidence="5" id="KW-0998">Cell outer membrane</keyword>
<dbReference type="SUPFAM" id="SSF48452">
    <property type="entry name" value="TPR-like"/>
    <property type="match status" value="1"/>
</dbReference>
<evidence type="ECO:0000256" key="3">
    <source>
        <dbReference type="ARBA" id="ARBA00022729"/>
    </source>
</evidence>
<feature type="signal peptide" evidence="6">
    <location>
        <begin position="1"/>
        <end position="18"/>
    </location>
</feature>
<reference evidence="9 10" key="1">
    <citation type="submission" date="2024-09" db="EMBL/GenBank/DDBJ databases">
        <authorList>
            <person name="Sun Q."/>
            <person name="Mori K."/>
        </authorList>
    </citation>
    <scope>NUCLEOTIDE SEQUENCE [LARGE SCALE GENOMIC DNA]</scope>
    <source>
        <strain evidence="9 10">ATCC 51272</strain>
    </source>
</reference>
<dbReference type="Pfam" id="PF14322">
    <property type="entry name" value="SusD-like_3"/>
    <property type="match status" value="1"/>
</dbReference>
<evidence type="ECO:0000259" key="8">
    <source>
        <dbReference type="Pfam" id="PF14322"/>
    </source>
</evidence>
<dbReference type="Proteomes" id="UP001589688">
    <property type="component" value="Unassembled WGS sequence"/>
</dbReference>
<evidence type="ECO:0000313" key="10">
    <source>
        <dbReference type="Proteomes" id="UP001589688"/>
    </source>
</evidence>
<accession>A0ABV5ZM11</accession>
<name>A0ABV5ZM11_9BACT</name>
<dbReference type="Pfam" id="PF07980">
    <property type="entry name" value="SusD_RagB"/>
    <property type="match status" value="1"/>
</dbReference>
<proteinExistence type="inferred from homology"/>
<dbReference type="PROSITE" id="PS51257">
    <property type="entry name" value="PROKAR_LIPOPROTEIN"/>
    <property type="match status" value="1"/>
</dbReference>
<organism evidence="9 10">
    <name type="scientific">Hallella seregens ATCC 51272</name>
    <dbReference type="NCBI Taxonomy" id="1336250"/>
    <lineage>
        <taxon>Bacteria</taxon>
        <taxon>Pseudomonadati</taxon>
        <taxon>Bacteroidota</taxon>
        <taxon>Bacteroidia</taxon>
        <taxon>Bacteroidales</taxon>
        <taxon>Prevotellaceae</taxon>
        <taxon>Hallella</taxon>
    </lineage>
</organism>
<dbReference type="RefSeq" id="WP_027953115.1">
    <property type="nucleotide sequence ID" value="NZ_JBHLZF010000002.1"/>
</dbReference>
<feature type="domain" description="RagB/SusD" evidence="7">
    <location>
        <begin position="281"/>
        <end position="575"/>
    </location>
</feature>
<comment type="subcellular location">
    <subcellularLocation>
        <location evidence="1">Cell outer membrane</location>
    </subcellularLocation>
</comment>
<evidence type="ECO:0000256" key="5">
    <source>
        <dbReference type="ARBA" id="ARBA00023237"/>
    </source>
</evidence>
<evidence type="ECO:0000256" key="4">
    <source>
        <dbReference type="ARBA" id="ARBA00023136"/>
    </source>
</evidence>
<gene>
    <name evidence="9" type="ORF">ACFFK8_11535</name>
</gene>
<dbReference type="Gene3D" id="1.25.40.390">
    <property type="match status" value="1"/>
</dbReference>
<dbReference type="InterPro" id="IPR033985">
    <property type="entry name" value="SusD-like_N"/>
</dbReference>
<feature type="domain" description="SusD-like N-terminal" evidence="8">
    <location>
        <begin position="90"/>
        <end position="219"/>
    </location>
</feature>
<dbReference type="InterPro" id="IPR012944">
    <property type="entry name" value="SusD_RagB_dom"/>
</dbReference>
<feature type="chain" id="PRO_5045218758" evidence="6">
    <location>
        <begin position="19"/>
        <end position="575"/>
    </location>
</feature>
<evidence type="ECO:0000256" key="6">
    <source>
        <dbReference type="SAM" id="SignalP"/>
    </source>
</evidence>
<dbReference type="InterPro" id="IPR011990">
    <property type="entry name" value="TPR-like_helical_dom_sf"/>
</dbReference>
<keyword evidence="4" id="KW-0472">Membrane</keyword>